<dbReference type="InterPro" id="IPR047641">
    <property type="entry name" value="ABC_transpr_MalK/UgpC-like"/>
</dbReference>
<dbReference type="InterPro" id="IPR027417">
    <property type="entry name" value="P-loop_NTPase"/>
</dbReference>
<dbReference type="GO" id="GO:0008643">
    <property type="term" value="P:carbohydrate transport"/>
    <property type="evidence" value="ECO:0007669"/>
    <property type="project" value="InterPro"/>
</dbReference>
<evidence type="ECO:0000313" key="6">
    <source>
        <dbReference type="EMBL" id="GHC61064.1"/>
    </source>
</evidence>
<reference evidence="6" key="2">
    <citation type="submission" date="2020-09" db="EMBL/GenBank/DDBJ databases">
        <authorList>
            <person name="Sun Q."/>
            <person name="Kim S."/>
        </authorList>
    </citation>
    <scope>NUCLEOTIDE SEQUENCE</scope>
    <source>
        <strain evidence="6">KCTC 23310</strain>
    </source>
</reference>
<evidence type="ECO:0000259" key="5">
    <source>
        <dbReference type="PROSITE" id="PS50893"/>
    </source>
</evidence>
<dbReference type="PANTHER" id="PTHR43875:SF1">
    <property type="entry name" value="OSMOPROTECTIVE COMPOUNDS UPTAKE ATP-BINDING PROTEIN GGTA"/>
    <property type="match status" value="1"/>
</dbReference>
<sequence length="365" mass="39705">MNTMTAVNTESSISIRDLTLNFGAVQVLKRMDLEVAPGEFIVLLGPSGCGKSTLLNCIAGLLDITDGQIWIKGKNVTWAEPSERGIGMVFQSYALYPQMTVRGNMSFGLKNQKMPQAEIDARVARAAEILQIQPLLDRKPGALSGGQRQRVAIGRALVRDVDVFLFDEPLSNLDAKLRSELRVEIKRLHNKLNNTMVYVTHDQIEALTLADRIAVMRGGVIQQLDEPQTIYNRPANLFVAGFIGSPSMNFIHGAVKGGKFYAEGIVVDLAGYEGGALIDRPKAILGLRPEHLTVTNTAVAGKTIAATVEIDENLGADSLLWLKAGDNQISVRIPVEDRLNAGTSVHLEVDMSKASIFDAETEARV</sequence>
<dbReference type="GO" id="GO:0140359">
    <property type="term" value="F:ABC-type transporter activity"/>
    <property type="evidence" value="ECO:0007669"/>
    <property type="project" value="InterPro"/>
</dbReference>
<keyword evidence="2" id="KW-0813">Transport</keyword>
<dbReference type="GO" id="GO:0016887">
    <property type="term" value="F:ATP hydrolysis activity"/>
    <property type="evidence" value="ECO:0007669"/>
    <property type="project" value="InterPro"/>
</dbReference>
<evidence type="ECO:0000256" key="2">
    <source>
        <dbReference type="ARBA" id="ARBA00022448"/>
    </source>
</evidence>
<dbReference type="Proteomes" id="UP000638981">
    <property type="component" value="Unassembled WGS sequence"/>
</dbReference>
<dbReference type="InterPro" id="IPR015855">
    <property type="entry name" value="ABC_transpr_MalK-like"/>
</dbReference>
<dbReference type="Pfam" id="PF00005">
    <property type="entry name" value="ABC_tran"/>
    <property type="match status" value="1"/>
</dbReference>
<dbReference type="Gene3D" id="2.40.50.100">
    <property type="match status" value="1"/>
</dbReference>
<name>A0A918TTD5_9RHOB</name>
<dbReference type="PROSITE" id="PS00211">
    <property type="entry name" value="ABC_TRANSPORTER_1"/>
    <property type="match status" value="1"/>
</dbReference>
<dbReference type="InterPro" id="IPR017871">
    <property type="entry name" value="ABC_transporter-like_CS"/>
</dbReference>
<dbReference type="FunFam" id="3.40.50.300:FF:000042">
    <property type="entry name" value="Maltose/maltodextrin ABC transporter, ATP-binding protein"/>
    <property type="match status" value="1"/>
</dbReference>
<dbReference type="AlphaFoldDB" id="A0A918TTD5"/>
<evidence type="ECO:0000256" key="4">
    <source>
        <dbReference type="ARBA" id="ARBA00022840"/>
    </source>
</evidence>
<dbReference type="Gene3D" id="2.40.50.140">
    <property type="entry name" value="Nucleic acid-binding proteins"/>
    <property type="match status" value="1"/>
</dbReference>
<dbReference type="InterPro" id="IPR003439">
    <property type="entry name" value="ABC_transporter-like_ATP-bd"/>
</dbReference>
<dbReference type="RefSeq" id="WP_189412148.1">
    <property type="nucleotide sequence ID" value="NZ_BMYJ01000008.1"/>
</dbReference>
<dbReference type="InterPro" id="IPR013611">
    <property type="entry name" value="Transp-assoc_OB_typ2"/>
</dbReference>
<dbReference type="SUPFAM" id="SSF52540">
    <property type="entry name" value="P-loop containing nucleoside triphosphate hydrolases"/>
    <property type="match status" value="1"/>
</dbReference>
<dbReference type="PROSITE" id="PS50893">
    <property type="entry name" value="ABC_TRANSPORTER_2"/>
    <property type="match status" value="1"/>
</dbReference>
<feature type="domain" description="ABC transporter" evidence="5">
    <location>
        <begin position="13"/>
        <end position="243"/>
    </location>
</feature>
<dbReference type="Pfam" id="PF08402">
    <property type="entry name" value="TOBE_2"/>
    <property type="match status" value="1"/>
</dbReference>
<dbReference type="NCBIfam" id="NF008653">
    <property type="entry name" value="PRK11650.1"/>
    <property type="match status" value="1"/>
</dbReference>
<keyword evidence="4 6" id="KW-0067">ATP-binding</keyword>
<dbReference type="SUPFAM" id="SSF50331">
    <property type="entry name" value="MOP-like"/>
    <property type="match status" value="1"/>
</dbReference>
<gene>
    <name evidence="6" type="ORF">GCM10007315_26290</name>
</gene>
<dbReference type="InterPro" id="IPR003593">
    <property type="entry name" value="AAA+_ATPase"/>
</dbReference>
<keyword evidence="3" id="KW-0547">Nucleotide-binding</keyword>
<dbReference type="InterPro" id="IPR012340">
    <property type="entry name" value="NA-bd_OB-fold"/>
</dbReference>
<evidence type="ECO:0000256" key="1">
    <source>
        <dbReference type="ARBA" id="ARBA00005417"/>
    </source>
</evidence>
<dbReference type="SMART" id="SM00382">
    <property type="entry name" value="AAA"/>
    <property type="match status" value="1"/>
</dbReference>
<protein>
    <submittedName>
        <fullName evidence="6">ABC transporter ATP-binding protein</fullName>
    </submittedName>
</protein>
<reference evidence="6" key="1">
    <citation type="journal article" date="2014" name="Int. J. Syst. Evol. Microbiol.">
        <title>Complete genome sequence of Corynebacterium casei LMG S-19264T (=DSM 44701T), isolated from a smear-ripened cheese.</title>
        <authorList>
            <consortium name="US DOE Joint Genome Institute (JGI-PGF)"/>
            <person name="Walter F."/>
            <person name="Albersmeier A."/>
            <person name="Kalinowski J."/>
            <person name="Ruckert C."/>
        </authorList>
    </citation>
    <scope>NUCLEOTIDE SEQUENCE</scope>
    <source>
        <strain evidence="6">KCTC 23310</strain>
    </source>
</reference>
<dbReference type="EMBL" id="BMYJ01000008">
    <property type="protein sequence ID" value="GHC61064.1"/>
    <property type="molecule type" value="Genomic_DNA"/>
</dbReference>
<dbReference type="Gene3D" id="3.40.50.300">
    <property type="entry name" value="P-loop containing nucleotide triphosphate hydrolases"/>
    <property type="match status" value="1"/>
</dbReference>
<dbReference type="InterPro" id="IPR008995">
    <property type="entry name" value="Mo/tungstate-bd_C_term_dom"/>
</dbReference>
<dbReference type="GO" id="GO:0055052">
    <property type="term" value="C:ATP-binding cassette (ABC) transporter complex, substrate-binding subunit-containing"/>
    <property type="evidence" value="ECO:0007669"/>
    <property type="project" value="TreeGrafter"/>
</dbReference>
<dbReference type="CDD" id="cd03301">
    <property type="entry name" value="ABC_MalK_N"/>
    <property type="match status" value="1"/>
</dbReference>
<keyword evidence="7" id="KW-1185">Reference proteome</keyword>
<accession>A0A918TTD5</accession>
<evidence type="ECO:0000313" key="7">
    <source>
        <dbReference type="Proteomes" id="UP000638981"/>
    </source>
</evidence>
<organism evidence="6 7">
    <name type="scientific">Neogemmobacter tilapiae</name>
    <dbReference type="NCBI Taxonomy" id="875041"/>
    <lineage>
        <taxon>Bacteria</taxon>
        <taxon>Pseudomonadati</taxon>
        <taxon>Pseudomonadota</taxon>
        <taxon>Alphaproteobacteria</taxon>
        <taxon>Rhodobacterales</taxon>
        <taxon>Paracoccaceae</taxon>
        <taxon>Neogemmobacter</taxon>
    </lineage>
</organism>
<comment type="similarity">
    <text evidence="1">Belongs to the ABC transporter superfamily.</text>
</comment>
<dbReference type="GO" id="GO:0005524">
    <property type="term" value="F:ATP binding"/>
    <property type="evidence" value="ECO:0007669"/>
    <property type="project" value="UniProtKB-KW"/>
</dbReference>
<proteinExistence type="inferred from homology"/>
<dbReference type="PANTHER" id="PTHR43875">
    <property type="entry name" value="MALTODEXTRIN IMPORT ATP-BINDING PROTEIN MSMX"/>
    <property type="match status" value="1"/>
</dbReference>
<evidence type="ECO:0000256" key="3">
    <source>
        <dbReference type="ARBA" id="ARBA00022741"/>
    </source>
</evidence>
<comment type="caution">
    <text evidence="6">The sequence shown here is derived from an EMBL/GenBank/DDBJ whole genome shotgun (WGS) entry which is preliminary data.</text>
</comment>